<sequence length="183" mass="18779">MSSENETGQGPEGSTQVGAQAPETLSGAVRAWQAGHLTQEGVVARFTALRRDEGSEVRGAIDELLLGAAGGPVLGAAHGAPETATDAWREELMASRARAWSSPDQAGLLVGPSVLILTDGLRGVVLSAAGTRALTGSVSGSLMLLCQTIVLAQGALDSRTMGDLRQQRIESASTSMSEIEPIS</sequence>
<reference evidence="2" key="1">
    <citation type="journal article" date="2019" name="Int. J. Syst. Evol. Microbiol.">
        <title>The Global Catalogue of Microorganisms (GCM) 10K type strain sequencing project: providing services to taxonomists for standard genome sequencing and annotation.</title>
        <authorList>
            <consortium name="The Broad Institute Genomics Platform"/>
            <consortium name="The Broad Institute Genome Sequencing Center for Infectious Disease"/>
            <person name="Wu L."/>
            <person name="Ma J."/>
        </authorList>
    </citation>
    <scope>NUCLEOTIDE SEQUENCE [LARGE SCALE GENOMIC DNA]</scope>
    <source>
        <strain evidence="2">JCM 31404</strain>
    </source>
</reference>
<organism evidence="1 2">
    <name type="scientific">Deinococcus seoulensis</name>
    <dbReference type="NCBI Taxonomy" id="1837379"/>
    <lineage>
        <taxon>Bacteria</taxon>
        <taxon>Thermotogati</taxon>
        <taxon>Deinococcota</taxon>
        <taxon>Deinococci</taxon>
        <taxon>Deinococcales</taxon>
        <taxon>Deinococcaceae</taxon>
        <taxon>Deinococcus</taxon>
    </lineage>
</organism>
<evidence type="ECO:0008006" key="3">
    <source>
        <dbReference type="Google" id="ProtNLM"/>
    </source>
</evidence>
<evidence type="ECO:0000313" key="2">
    <source>
        <dbReference type="Proteomes" id="UP000634308"/>
    </source>
</evidence>
<gene>
    <name evidence="1" type="ORF">GCM10008959_34040</name>
</gene>
<dbReference type="RefSeq" id="WP_229778007.1">
    <property type="nucleotide sequence ID" value="NZ_BMQM01000030.1"/>
</dbReference>
<accession>A0ABQ2RXC9</accession>
<evidence type="ECO:0000313" key="1">
    <source>
        <dbReference type="EMBL" id="GGR69207.1"/>
    </source>
</evidence>
<name>A0ABQ2RXC9_9DEIO</name>
<protein>
    <recommendedName>
        <fullName evidence="3">Roadblock/LC7 domain-containing protein</fullName>
    </recommendedName>
</protein>
<keyword evidence="2" id="KW-1185">Reference proteome</keyword>
<comment type="caution">
    <text evidence="1">The sequence shown here is derived from an EMBL/GenBank/DDBJ whole genome shotgun (WGS) entry which is preliminary data.</text>
</comment>
<dbReference type="EMBL" id="BMQM01000030">
    <property type="protein sequence ID" value="GGR69207.1"/>
    <property type="molecule type" value="Genomic_DNA"/>
</dbReference>
<dbReference type="Proteomes" id="UP000634308">
    <property type="component" value="Unassembled WGS sequence"/>
</dbReference>
<proteinExistence type="predicted"/>